<dbReference type="EMBL" id="CAJOBZ010000005">
    <property type="protein sequence ID" value="CAF4789093.1"/>
    <property type="molecule type" value="Genomic_DNA"/>
</dbReference>
<sequence length="78" mass="8937">MKFVISCVLTVFVSLVYGEVEDKELVLISPLLAPNGREERAKDFPILLLLSDKNISDVKEMKSDDSQTIYRVQRLDHQ</sequence>
<evidence type="ECO:0000313" key="2">
    <source>
        <dbReference type="EMBL" id="CAF4789093.1"/>
    </source>
</evidence>
<gene>
    <name evidence="2" type="ORF">PMACD_LOCUS2781</name>
</gene>
<reference evidence="2" key="1">
    <citation type="submission" date="2021-02" db="EMBL/GenBank/DDBJ databases">
        <authorList>
            <person name="Steward A R."/>
        </authorList>
    </citation>
    <scope>NUCLEOTIDE SEQUENCE</scope>
</reference>
<keyword evidence="1" id="KW-0732">Signal</keyword>
<name>A0A821NRU5_9NEOP</name>
<accession>A0A821NRU5</accession>
<dbReference type="OrthoDB" id="7441288at2759"/>
<organism evidence="2 3">
    <name type="scientific">Pieris macdunnoughi</name>
    <dbReference type="NCBI Taxonomy" id="345717"/>
    <lineage>
        <taxon>Eukaryota</taxon>
        <taxon>Metazoa</taxon>
        <taxon>Ecdysozoa</taxon>
        <taxon>Arthropoda</taxon>
        <taxon>Hexapoda</taxon>
        <taxon>Insecta</taxon>
        <taxon>Pterygota</taxon>
        <taxon>Neoptera</taxon>
        <taxon>Endopterygota</taxon>
        <taxon>Lepidoptera</taxon>
        <taxon>Glossata</taxon>
        <taxon>Ditrysia</taxon>
        <taxon>Papilionoidea</taxon>
        <taxon>Pieridae</taxon>
        <taxon>Pierinae</taxon>
        <taxon>Pieris</taxon>
    </lineage>
</organism>
<proteinExistence type="predicted"/>
<evidence type="ECO:0000256" key="1">
    <source>
        <dbReference type="SAM" id="SignalP"/>
    </source>
</evidence>
<evidence type="ECO:0000313" key="3">
    <source>
        <dbReference type="Proteomes" id="UP000663880"/>
    </source>
</evidence>
<comment type="caution">
    <text evidence="2">The sequence shown here is derived from an EMBL/GenBank/DDBJ whole genome shotgun (WGS) entry which is preliminary data.</text>
</comment>
<dbReference type="Proteomes" id="UP000663880">
    <property type="component" value="Unassembled WGS sequence"/>
</dbReference>
<keyword evidence="3" id="KW-1185">Reference proteome</keyword>
<feature type="chain" id="PRO_5032944266" evidence="1">
    <location>
        <begin position="19"/>
        <end position="78"/>
    </location>
</feature>
<feature type="signal peptide" evidence="1">
    <location>
        <begin position="1"/>
        <end position="18"/>
    </location>
</feature>
<protein>
    <submittedName>
        <fullName evidence="2">Uncharacterized protein</fullName>
    </submittedName>
</protein>
<dbReference type="AlphaFoldDB" id="A0A821NRU5"/>